<dbReference type="InterPro" id="IPR014743">
    <property type="entry name" value="Cl-channel_core"/>
</dbReference>
<dbReference type="Proteomes" id="UP000181790">
    <property type="component" value="Unassembled WGS sequence"/>
</dbReference>
<feature type="transmembrane region" description="Helical" evidence="5">
    <location>
        <begin position="22"/>
        <end position="44"/>
    </location>
</feature>
<dbReference type="OrthoDB" id="9767361at2"/>
<organism evidence="6 7">
    <name type="scientific">Arsenicibacter rosenii</name>
    <dbReference type="NCBI Taxonomy" id="1750698"/>
    <lineage>
        <taxon>Bacteria</taxon>
        <taxon>Pseudomonadati</taxon>
        <taxon>Bacteroidota</taxon>
        <taxon>Cytophagia</taxon>
        <taxon>Cytophagales</taxon>
        <taxon>Spirosomataceae</taxon>
        <taxon>Arsenicibacter</taxon>
    </lineage>
</organism>
<feature type="transmembrane region" description="Helical" evidence="5">
    <location>
        <begin position="186"/>
        <end position="207"/>
    </location>
</feature>
<dbReference type="Gene3D" id="1.10.3080.10">
    <property type="entry name" value="Clc chloride channel"/>
    <property type="match status" value="1"/>
</dbReference>
<keyword evidence="4 5" id="KW-0472">Membrane</keyword>
<evidence type="ECO:0000256" key="2">
    <source>
        <dbReference type="ARBA" id="ARBA00022692"/>
    </source>
</evidence>
<dbReference type="PANTHER" id="PTHR43427">
    <property type="entry name" value="CHLORIDE CHANNEL PROTEIN CLC-E"/>
    <property type="match status" value="1"/>
</dbReference>
<dbReference type="RefSeq" id="WP_071503005.1">
    <property type="nucleotide sequence ID" value="NZ_MORL01000004.1"/>
</dbReference>
<feature type="transmembrane region" description="Helical" evidence="5">
    <location>
        <begin position="362"/>
        <end position="386"/>
    </location>
</feature>
<dbReference type="PRINTS" id="PR00762">
    <property type="entry name" value="CLCHANNEL"/>
</dbReference>
<keyword evidence="7" id="KW-1185">Reference proteome</keyword>
<dbReference type="CDD" id="cd03682">
    <property type="entry name" value="ClC_sycA_like"/>
    <property type="match status" value="1"/>
</dbReference>
<dbReference type="SUPFAM" id="SSF81340">
    <property type="entry name" value="Clc chloride channel"/>
    <property type="match status" value="1"/>
</dbReference>
<comment type="subcellular location">
    <subcellularLocation>
        <location evidence="1">Membrane</location>
        <topology evidence="1">Multi-pass membrane protein</topology>
    </subcellularLocation>
</comment>
<comment type="caution">
    <text evidence="6">The sequence shown here is derived from an EMBL/GenBank/DDBJ whole genome shotgun (WGS) entry which is preliminary data.</text>
</comment>
<evidence type="ECO:0000256" key="1">
    <source>
        <dbReference type="ARBA" id="ARBA00004141"/>
    </source>
</evidence>
<dbReference type="EMBL" id="MORL01000004">
    <property type="protein sequence ID" value="OIN59322.1"/>
    <property type="molecule type" value="Genomic_DNA"/>
</dbReference>
<dbReference type="InterPro" id="IPR050368">
    <property type="entry name" value="ClC-type_chloride_channel"/>
</dbReference>
<accession>A0A1S2VKM2</accession>
<dbReference type="Pfam" id="PF00654">
    <property type="entry name" value="Voltage_CLC"/>
    <property type="match status" value="1"/>
</dbReference>
<protein>
    <submittedName>
        <fullName evidence="6">Voltage-gated chloride channel protein</fullName>
    </submittedName>
</protein>
<keyword evidence="3 5" id="KW-1133">Transmembrane helix</keyword>
<dbReference type="GO" id="GO:0016020">
    <property type="term" value="C:membrane"/>
    <property type="evidence" value="ECO:0007669"/>
    <property type="project" value="UniProtKB-SubCell"/>
</dbReference>
<dbReference type="GO" id="GO:0015108">
    <property type="term" value="F:chloride transmembrane transporter activity"/>
    <property type="evidence" value="ECO:0007669"/>
    <property type="project" value="InterPro"/>
</dbReference>
<feature type="transmembrane region" description="Helical" evidence="5">
    <location>
        <begin position="149"/>
        <end position="174"/>
    </location>
</feature>
<evidence type="ECO:0000313" key="7">
    <source>
        <dbReference type="Proteomes" id="UP000181790"/>
    </source>
</evidence>
<name>A0A1S2VKM2_9BACT</name>
<reference evidence="6 7" key="1">
    <citation type="submission" date="2016-10" db="EMBL/GenBank/DDBJ databases">
        <title>Arsenicibacter rosenii gen. nov., sp. nov., an efficient arsenic-methylating bacterium isolated from an arsenic-contaminated paddy soil.</title>
        <authorList>
            <person name="Huang K."/>
        </authorList>
    </citation>
    <scope>NUCLEOTIDE SEQUENCE [LARGE SCALE GENOMIC DNA]</scope>
    <source>
        <strain evidence="6 7">SM-1</strain>
    </source>
</reference>
<gene>
    <name evidence="6" type="ORF">BLX24_10080</name>
</gene>
<evidence type="ECO:0000313" key="6">
    <source>
        <dbReference type="EMBL" id="OIN59322.1"/>
    </source>
</evidence>
<dbReference type="PANTHER" id="PTHR43427:SF12">
    <property type="entry name" value="CHLORIDE TRANSPORTER"/>
    <property type="match status" value="1"/>
</dbReference>
<sequence length="439" mass="46845">MQTKEHSFWQDHVNLIRFVGKWALLITPVAIAGGTASALFLWMLDEATRLRIAYPALLYGLPLAGVLIVWVYQQAGKRAEQGNNLLIDEIHQPGGGVPGRMAPLVLLTSVLTHLFGGSAGREGTAVQMGGSLAGVIGRWLKLSEADLRMLLMAGVAAGFGAIFGTPLAGAIFALEVLTIGRMEYSAIVPCLMASIVGDVVCSAWGVHHTHYAVLFSGRELPVFSAEHTWLVGKTVLAGCAFGLAALLFSEMNHGFQRLYKRYVPSVYLKPVIGGLVLIGLVYALGTRDYLGLGVTAQRPGGVSILSAFVSGGADPLSWWWKLLFTTITLSSGFKGGEVTPLFFIGACLGNWLAGLMNAPVDLFAAIGFIAVFGGAANTPLACTIMGLELFGADNLIFFAIGCFVAYLFSGHRSIYMAQRIGLSKTDDAIRSTIQRLSDR</sequence>
<feature type="transmembrane region" description="Helical" evidence="5">
    <location>
        <begin position="56"/>
        <end position="73"/>
    </location>
</feature>
<feature type="transmembrane region" description="Helical" evidence="5">
    <location>
        <begin position="338"/>
        <end position="355"/>
    </location>
</feature>
<dbReference type="AlphaFoldDB" id="A0A1S2VKM2"/>
<evidence type="ECO:0000256" key="4">
    <source>
        <dbReference type="ARBA" id="ARBA00023136"/>
    </source>
</evidence>
<evidence type="ECO:0000256" key="5">
    <source>
        <dbReference type="SAM" id="Phobius"/>
    </source>
</evidence>
<feature type="transmembrane region" description="Helical" evidence="5">
    <location>
        <begin position="227"/>
        <end position="247"/>
    </location>
</feature>
<feature type="transmembrane region" description="Helical" evidence="5">
    <location>
        <begin position="392"/>
        <end position="409"/>
    </location>
</feature>
<evidence type="ECO:0000256" key="3">
    <source>
        <dbReference type="ARBA" id="ARBA00022989"/>
    </source>
</evidence>
<keyword evidence="2 5" id="KW-0812">Transmembrane</keyword>
<proteinExistence type="predicted"/>
<dbReference type="InterPro" id="IPR001807">
    <property type="entry name" value="ClC"/>
</dbReference>
<feature type="transmembrane region" description="Helical" evidence="5">
    <location>
        <begin position="267"/>
        <end position="285"/>
    </location>
</feature>